<keyword evidence="7" id="KW-0539">Nucleus</keyword>
<feature type="compositionally biased region" description="Basic and acidic residues" evidence="9">
    <location>
        <begin position="41"/>
        <end position="51"/>
    </location>
</feature>
<evidence type="ECO:0000256" key="3">
    <source>
        <dbReference type="ARBA" id="ARBA00022771"/>
    </source>
</evidence>
<evidence type="ECO:0000256" key="5">
    <source>
        <dbReference type="ARBA" id="ARBA00023015"/>
    </source>
</evidence>
<evidence type="ECO:0000256" key="2">
    <source>
        <dbReference type="ARBA" id="ARBA00022723"/>
    </source>
</evidence>
<evidence type="ECO:0000313" key="11">
    <source>
        <dbReference type="EMBL" id="CAL8131652.1"/>
    </source>
</evidence>
<dbReference type="Gene3D" id="3.30.160.60">
    <property type="entry name" value="Classic Zinc Finger"/>
    <property type="match status" value="1"/>
</dbReference>
<feature type="domain" description="C2H2-type" evidence="10">
    <location>
        <begin position="645"/>
        <end position="673"/>
    </location>
</feature>
<keyword evidence="6" id="KW-0804">Transcription</keyword>
<keyword evidence="12" id="KW-1185">Reference proteome</keyword>
<feature type="region of interest" description="Disordered" evidence="9">
    <location>
        <begin position="1"/>
        <end position="57"/>
    </location>
</feature>
<comment type="caution">
    <text evidence="11">The sequence shown here is derived from an EMBL/GenBank/DDBJ whole genome shotgun (WGS) entry which is preliminary data.</text>
</comment>
<sequence length="813" mass="95379">MGKVSKRARSDKTKHPEDDGVSVGTSLELPDFKSKKRKPPVRSDYRKHQEDTVPSIGRAVWKIPKKRSQKKPPVRSDIPKRYPCIYTECTKDFSTNFGMCKHVERSHHFVRCGTCDKFMSELEFRSHSTSTKKCQNAGFTRWRKDPTQEWDWDLNWKEKVVEKPPVRSDNTPRILCIYYHKGCPSDFASRVGMHKHVRRCHHFLRCGTCDEFMSEFQFPSHRTSNEKCNNANFIRWNKKEGVEADWDLKWSDPVRSDKTKRISCIYAQSKGCQADFKKNRHMYKHVKRFHHYLECNICNEVMSEHDFSSHRTSNKKCKNATFTRLNEDLQQIGAWDLKWQRSWRKENPSVRSDTNVKIPCLNAGCISDFSEQRHMLDHVSKTHHTIICRSCTTVMSEFEFGVHRSKSLKCRHAILKRWNPLTQSEADWDLNWRRKLQKWRPPEVSTDNTDRYKCIYYDNGCTDNYSTKQSMCKHISKFHHVVKCNSCTALVSEFDFSSHQRKSPEKCKDASFTRWNLDLEQEGDWDLNWKDKIIFKDIYSKMRAQKAKKVRSDVMKTGLLQNPFRHRSKMMSLSCEVSECAFTTPYKTRLALHYKTEHNSRNWAVKFDSYNEVNVECTTNGCDFSTNSEVLMSTHTKGHKQSYPFLCELCSHLFKTKDLVRNHLMEIHKVHKHRSRLFRHLRFPTQGTEKSKSTCDICGKQVKHLKLHEHRSHPPELSESTCPFCTETIPDPEPLNDNPTMSCEEPSCEFQSCSRSAYRDHAFTHDTMKNAITGFRCSQTTTQAGTNDSVHNMPATVEIECWSCASREQSSQY</sequence>
<dbReference type="EMBL" id="CAXLJM020000089">
    <property type="protein sequence ID" value="CAL8131652.1"/>
    <property type="molecule type" value="Genomic_DNA"/>
</dbReference>
<protein>
    <recommendedName>
        <fullName evidence="10">C2H2-type domain-containing protein</fullName>
    </recommendedName>
</protein>
<proteinExistence type="predicted"/>
<dbReference type="InterPro" id="IPR013087">
    <property type="entry name" value="Znf_C2H2_type"/>
</dbReference>
<dbReference type="PANTHER" id="PTHR46179">
    <property type="entry name" value="ZINC FINGER PROTEIN"/>
    <property type="match status" value="1"/>
</dbReference>
<keyword evidence="4" id="KW-0862">Zinc</keyword>
<evidence type="ECO:0000256" key="9">
    <source>
        <dbReference type="SAM" id="MobiDB-lite"/>
    </source>
</evidence>
<evidence type="ECO:0000313" key="12">
    <source>
        <dbReference type="Proteomes" id="UP001642540"/>
    </source>
</evidence>
<evidence type="ECO:0000259" key="10">
    <source>
        <dbReference type="PROSITE" id="PS50157"/>
    </source>
</evidence>
<accession>A0ABP1RNI5</accession>
<organism evidence="11 12">
    <name type="scientific">Orchesella dallaii</name>
    <dbReference type="NCBI Taxonomy" id="48710"/>
    <lineage>
        <taxon>Eukaryota</taxon>
        <taxon>Metazoa</taxon>
        <taxon>Ecdysozoa</taxon>
        <taxon>Arthropoda</taxon>
        <taxon>Hexapoda</taxon>
        <taxon>Collembola</taxon>
        <taxon>Entomobryomorpha</taxon>
        <taxon>Entomobryoidea</taxon>
        <taxon>Orchesellidae</taxon>
        <taxon>Orchesellinae</taxon>
        <taxon>Orchesella</taxon>
    </lineage>
</organism>
<dbReference type="SMART" id="SM00355">
    <property type="entry name" value="ZnF_C2H2"/>
    <property type="match status" value="10"/>
</dbReference>
<evidence type="ECO:0000256" key="8">
    <source>
        <dbReference type="PROSITE-ProRule" id="PRU00042"/>
    </source>
</evidence>
<gene>
    <name evidence="11" type="ORF">ODALV1_LOCUS24261</name>
</gene>
<reference evidence="11 12" key="1">
    <citation type="submission" date="2024-08" db="EMBL/GenBank/DDBJ databases">
        <authorList>
            <person name="Cucini C."/>
            <person name="Frati F."/>
        </authorList>
    </citation>
    <scope>NUCLEOTIDE SEQUENCE [LARGE SCALE GENOMIC DNA]</scope>
</reference>
<evidence type="ECO:0000256" key="4">
    <source>
        <dbReference type="ARBA" id="ARBA00022833"/>
    </source>
</evidence>
<feature type="compositionally biased region" description="Basic and acidic residues" evidence="9">
    <location>
        <begin position="8"/>
        <end position="18"/>
    </location>
</feature>
<dbReference type="PROSITE" id="PS00028">
    <property type="entry name" value="ZINC_FINGER_C2H2_1"/>
    <property type="match status" value="1"/>
</dbReference>
<keyword evidence="3 8" id="KW-0863">Zinc-finger</keyword>
<dbReference type="InterPro" id="IPR051061">
    <property type="entry name" value="Zinc_finger_trans_reg"/>
</dbReference>
<evidence type="ECO:0000256" key="6">
    <source>
        <dbReference type="ARBA" id="ARBA00023163"/>
    </source>
</evidence>
<keyword evidence="2" id="KW-0479">Metal-binding</keyword>
<dbReference type="Proteomes" id="UP001642540">
    <property type="component" value="Unassembled WGS sequence"/>
</dbReference>
<dbReference type="PANTHER" id="PTHR46179:SF13">
    <property type="entry name" value="C2H2-TYPE DOMAIN-CONTAINING PROTEIN"/>
    <property type="match status" value="1"/>
</dbReference>
<dbReference type="PROSITE" id="PS50157">
    <property type="entry name" value="ZINC_FINGER_C2H2_2"/>
    <property type="match status" value="1"/>
</dbReference>
<evidence type="ECO:0000256" key="7">
    <source>
        <dbReference type="ARBA" id="ARBA00023242"/>
    </source>
</evidence>
<evidence type="ECO:0000256" key="1">
    <source>
        <dbReference type="ARBA" id="ARBA00004123"/>
    </source>
</evidence>
<keyword evidence="5" id="KW-0805">Transcription regulation</keyword>
<comment type="subcellular location">
    <subcellularLocation>
        <location evidence="1">Nucleus</location>
    </subcellularLocation>
</comment>
<name>A0ABP1RNI5_9HEXA</name>